<evidence type="ECO:0008006" key="4">
    <source>
        <dbReference type="Google" id="ProtNLM"/>
    </source>
</evidence>
<keyword evidence="1" id="KW-0812">Transmembrane</keyword>
<name>A0ABP8CEI7_9FLAO</name>
<gene>
    <name evidence="2" type="ORF">GCM10022291_27940</name>
</gene>
<dbReference type="PROSITE" id="PS51257">
    <property type="entry name" value="PROKAR_LIPOPROTEIN"/>
    <property type="match status" value="1"/>
</dbReference>
<organism evidence="2 3">
    <name type="scientific">Postechiella marina</name>
    <dbReference type="NCBI Taxonomy" id="943941"/>
    <lineage>
        <taxon>Bacteria</taxon>
        <taxon>Pseudomonadati</taxon>
        <taxon>Bacteroidota</taxon>
        <taxon>Flavobacteriia</taxon>
        <taxon>Flavobacteriales</taxon>
        <taxon>Flavobacteriaceae</taxon>
        <taxon>Postechiella</taxon>
    </lineage>
</organism>
<accession>A0ABP8CEI7</accession>
<evidence type="ECO:0000313" key="2">
    <source>
        <dbReference type="EMBL" id="GAA4238234.1"/>
    </source>
</evidence>
<keyword evidence="1" id="KW-0472">Membrane</keyword>
<keyword evidence="3" id="KW-1185">Reference proteome</keyword>
<dbReference type="RefSeq" id="WP_344788920.1">
    <property type="nucleotide sequence ID" value="NZ_BAABCA010000006.1"/>
</dbReference>
<dbReference type="EMBL" id="BAABCA010000006">
    <property type="protein sequence ID" value="GAA4238234.1"/>
    <property type="molecule type" value="Genomic_DNA"/>
</dbReference>
<comment type="caution">
    <text evidence="2">The sequence shown here is derived from an EMBL/GenBank/DDBJ whole genome shotgun (WGS) entry which is preliminary data.</text>
</comment>
<proteinExistence type="predicted"/>
<keyword evidence="1" id="KW-1133">Transmembrane helix</keyword>
<evidence type="ECO:0000313" key="3">
    <source>
        <dbReference type="Proteomes" id="UP001501496"/>
    </source>
</evidence>
<feature type="transmembrane region" description="Helical" evidence="1">
    <location>
        <begin position="32"/>
        <end position="50"/>
    </location>
</feature>
<dbReference type="Proteomes" id="UP001501496">
    <property type="component" value="Unassembled WGS sequence"/>
</dbReference>
<feature type="transmembrane region" description="Helical" evidence="1">
    <location>
        <begin position="94"/>
        <end position="111"/>
    </location>
</feature>
<feature type="transmembrane region" description="Helical" evidence="1">
    <location>
        <begin position="62"/>
        <end position="88"/>
    </location>
</feature>
<sequence>MSLINRYTKYIPYLYFIIVTACWFTAVNKTEGITAFPILILAIPFLWQLIKPNKTLNFSLGITFMCLSSYLIIAHLAHIVNAASFILSATNMSIFGWIFVLANFIMALWIIRNSIKTSF</sequence>
<protein>
    <recommendedName>
        <fullName evidence="4">NADH dehydrogenase subunit 6</fullName>
    </recommendedName>
</protein>
<reference evidence="3" key="1">
    <citation type="journal article" date="2019" name="Int. J. Syst. Evol. Microbiol.">
        <title>The Global Catalogue of Microorganisms (GCM) 10K type strain sequencing project: providing services to taxonomists for standard genome sequencing and annotation.</title>
        <authorList>
            <consortium name="The Broad Institute Genomics Platform"/>
            <consortium name="The Broad Institute Genome Sequencing Center for Infectious Disease"/>
            <person name="Wu L."/>
            <person name="Ma J."/>
        </authorList>
    </citation>
    <scope>NUCLEOTIDE SEQUENCE [LARGE SCALE GENOMIC DNA]</scope>
    <source>
        <strain evidence="3">JCM 17630</strain>
    </source>
</reference>
<evidence type="ECO:0000256" key="1">
    <source>
        <dbReference type="SAM" id="Phobius"/>
    </source>
</evidence>
<feature type="transmembrane region" description="Helical" evidence="1">
    <location>
        <begin position="7"/>
        <end position="26"/>
    </location>
</feature>